<evidence type="ECO:0000256" key="1">
    <source>
        <dbReference type="ARBA" id="ARBA00007761"/>
    </source>
</evidence>
<dbReference type="SMART" id="SM00326">
    <property type="entry name" value="SH3"/>
    <property type="match status" value="1"/>
</dbReference>
<comment type="caution">
    <text evidence="7">The sequence shown here is derived from an EMBL/GenBank/DDBJ whole genome shotgun (WGS) entry which is preliminary data.</text>
</comment>
<keyword evidence="3 4" id="KW-0728">SH3 domain</keyword>
<evidence type="ECO:0000256" key="4">
    <source>
        <dbReference type="PROSITE-ProRule" id="PRU00192"/>
    </source>
</evidence>
<evidence type="ECO:0000256" key="2">
    <source>
        <dbReference type="ARBA" id="ARBA00019109"/>
    </source>
</evidence>
<dbReference type="SUPFAM" id="SSF50044">
    <property type="entry name" value="SH3-domain"/>
    <property type="match status" value="1"/>
</dbReference>
<evidence type="ECO:0000313" key="8">
    <source>
        <dbReference type="Proteomes" id="UP000828390"/>
    </source>
</evidence>
<keyword evidence="8" id="KW-1185">Reference proteome</keyword>
<name>A0A9D4MH81_DREPO</name>
<dbReference type="Gene3D" id="2.30.30.40">
    <property type="entry name" value="SH3 Domains"/>
    <property type="match status" value="1"/>
</dbReference>
<feature type="compositionally biased region" description="Polar residues" evidence="5">
    <location>
        <begin position="331"/>
        <end position="351"/>
    </location>
</feature>
<evidence type="ECO:0000256" key="3">
    <source>
        <dbReference type="ARBA" id="ARBA00022443"/>
    </source>
</evidence>
<protein>
    <recommendedName>
        <fullName evidence="2">SH3 domain-containing YSC84-like protein 1</fullName>
    </recommendedName>
</protein>
<dbReference type="InterPro" id="IPR033643">
    <property type="entry name" value="SYLF_SH3YL1-like"/>
</dbReference>
<comment type="similarity">
    <text evidence="1">Belongs to the SH3YL1 family.</text>
</comment>
<dbReference type="InterPro" id="IPR051702">
    <property type="entry name" value="SH3_domain_YSC84-like"/>
</dbReference>
<dbReference type="GO" id="GO:0035091">
    <property type="term" value="F:phosphatidylinositol binding"/>
    <property type="evidence" value="ECO:0007669"/>
    <property type="project" value="TreeGrafter"/>
</dbReference>
<dbReference type="InterPro" id="IPR035511">
    <property type="entry name" value="SH3YL1_SH3"/>
</dbReference>
<feature type="region of interest" description="Disordered" evidence="5">
    <location>
        <begin position="251"/>
        <end position="351"/>
    </location>
</feature>
<dbReference type="PANTHER" id="PTHR15629">
    <property type="entry name" value="SH3YL1 PROTEIN"/>
    <property type="match status" value="1"/>
</dbReference>
<gene>
    <name evidence="7" type="ORF">DPMN_001143</name>
</gene>
<evidence type="ECO:0000259" key="6">
    <source>
        <dbReference type="PROSITE" id="PS50002"/>
    </source>
</evidence>
<reference evidence="7" key="1">
    <citation type="journal article" date="2019" name="bioRxiv">
        <title>The Genome of the Zebra Mussel, Dreissena polymorpha: A Resource for Invasive Species Research.</title>
        <authorList>
            <person name="McCartney M.A."/>
            <person name="Auch B."/>
            <person name="Kono T."/>
            <person name="Mallez S."/>
            <person name="Zhang Y."/>
            <person name="Obille A."/>
            <person name="Becker A."/>
            <person name="Abrahante J.E."/>
            <person name="Garbe J."/>
            <person name="Badalamenti J.P."/>
            <person name="Herman A."/>
            <person name="Mangelson H."/>
            <person name="Liachko I."/>
            <person name="Sullivan S."/>
            <person name="Sone E.D."/>
            <person name="Koren S."/>
            <person name="Silverstein K.A.T."/>
            <person name="Beckman K.B."/>
            <person name="Gohl D.M."/>
        </authorList>
    </citation>
    <scope>NUCLEOTIDE SEQUENCE</scope>
    <source>
        <strain evidence="7">Duluth1</strain>
        <tissue evidence="7">Whole animal</tissue>
    </source>
</reference>
<dbReference type="PROSITE" id="PS50002">
    <property type="entry name" value="SH3"/>
    <property type="match status" value="1"/>
</dbReference>
<dbReference type="InterPro" id="IPR007461">
    <property type="entry name" value="Ysc84_actin-binding"/>
</dbReference>
<evidence type="ECO:0000313" key="7">
    <source>
        <dbReference type="EMBL" id="KAH3877280.1"/>
    </source>
</evidence>
<dbReference type="Pfam" id="PF04366">
    <property type="entry name" value="Ysc84"/>
    <property type="match status" value="1"/>
</dbReference>
<dbReference type="Proteomes" id="UP000828390">
    <property type="component" value="Unassembled WGS sequence"/>
</dbReference>
<feature type="domain" description="SH3" evidence="6">
    <location>
        <begin position="356"/>
        <end position="416"/>
    </location>
</feature>
<dbReference type="PANTHER" id="PTHR15629:SF2">
    <property type="entry name" value="SH3 DOMAIN-CONTAINING YSC84-LIKE PROTEIN 1"/>
    <property type="match status" value="1"/>
</dbReference>
<dbReference type="GO" id="GO:1900027">
    <property type="term" value="P:regulation of ruffle assembly"/>
    <property type="evidence" value="ECO:0007669"/>
    <property type="project" value="TreeGrafter"/>
</dbReference>
<dbReference type="AlphaFoldDB" id="A0A9D4MH81"/>
<dbReference type="GO" id="GO:0032587">
    <property type="term" value="C:ruffle membrane"/>
    <property type="evidence" value="ECO:0007669"/>
    <property type="project" value="TreeGrafter"/>
</dbReference>
<dbReference type="EMBL" id="JAIWYP010000001">
    <property type="protein sequence ID" value="KAH3877280.1"/>
    <property type="molecule type" value="Genomic_DNA"/>
</dbReference>
<dbReference type="CDD" id="cd11525">
    <property type="entry name" value="SYLF_SH3YL1_like"/>
    <property type="match status" value="1"/>
</dbReference>
<organism evidence="7 8">
    <name type="scientific">Dreissena polymorpha</name>
    <name type="common">Zebra mussel</name>
    <name type="synonym">Mytilus polymorpha</name>
    <dbReference type="NCBI Taxonomy" id="45954"/>
    <lineage>
        <taxon>Eukaryota</taxon>
        <taxon>Metazoa</taxon>
        <taxon>Spiralia</taxon>
        <taxon>Lophotrochozoa</taxon>
        <taxon>Mollusca</taxon>
        <taxon>Bivalvia</taxon>
        <taxon>Autobranchia</taxon>
        <taxon>Heteroconchia</taxon>
        <taxon>Euheterodonta</taxon>
        <taxon>Imparidentia</taxon>
        <taxon>Neoheterodontei</taxon>
        <taxon>Myida</taxon>
        <taxon>Dreissenoidea</taxon>
        <taxon>Dreissenidae</taxon>
        <taxon>Dreissena</taxon>
    </lineage>
</organism>
<dbReference type="FunFam" id="2.30.30.40:FF:000100">
    <property type="entry name" value="SH3 domain-containing YSC84-like protein 1"/>
    <property type="match status" value="1"/>
</dbReference>
<dbReference type="InterPro" id="IPR036028">
    <property type="entry name" value="SH3-like_dom_sf"/>
</dbReference>
<dbReference type="InterPro" id="IPR001452">
    <property type="entry name" value="SH3_domain"/>
</dbReference>
<sequence>MVNTPIPHSLKSEAKKAAKILKEFTVPTAKMGPDKLIPGGIFLKAKGLAILTVVKAGFLVTARGGSGIVIAKLDDGIDSAWSAPSAIGIAGLGGGFEIGAEVTDFVIILNKRSAVDAFSKGGNLTLGGNFTIAAGPVGRNLEADVALRSTAAIYTYSKTRGLFAGISVEGSGLIERKDANRKFYGRDIRAFEILRGDVDPPEECQPLYEALESHRKNAEKEIVRMAKKKAMEVASGEVPDLKSKFSNFTKSFKSQKKSREHTDGATGGSKQQYDSDDSIESPTLSRSATVQSRTTTTMTTKRVTKSSSPGGVKSSSGLSSWSSQSVHRKSSGPTVSSRGMQRPRSMSGNSVGSMDSWELTATALFPFEGQIACDLSFKAGEKITVLTRTDTQDDWWEGSCHGKIGIFPANYVKCNT</sequence>
<dbReference type="CDD" id="cd11841">
    <property type="entry name" value="SH3_SH3YL1_like"/>
    <property type="match status" value="1"/>
</dbReference>
<feature type="compositionally biased region" description="Low complexity" evidence="5">
    <location>
        <begin position="285"/>
        <end position="325"/>
    </location>
</feature>
<accession>A0A9D4MH81</accession>
<proteinExistence type="inferred from homology"/>
<evidence type="ECO:0000256" key="5">
    <source>
        <dbReference type="SAM" id="MobiDB-lite"/>
    </source>
</evidence>
<dbReference type="PRINTS" id="PR00452">
    <property type="entry name" value="SH3DOMAIN"/>
</dbReference>
<reference evidence="7" key="2">
    <citation type="submission" date="2020-11" db="EMBL/GenBank/DDBJ databases">
        <authorList>
            <person name="McCartney M.A."/>
            <person name="Auch B."/>
            <person name="Kono T."/>
            <person name="Mallez S."/>
            <person name="Becker A."/>
            <person name="Gohl D.M."/>
            <person name="Silverstein K.A.T."/>
            <person name="Koren S."/>
            <person name="Bechman K.B."/>
            <person name="Herman A."/>
            <person name="Abrahante J.E."/>
            <person name="Garbe J."/>
        </authorList>
    </citation>
    <scope>NUCLEOTIDE SEQUENCE</scope>
    <source>
        <strain evidence="7">Duluth1</strain>
        <tissue evidence="7">Whole animal</tissue>
    </source>
</reference>
<dbReference type="Pfam" id="PF00018">
    <property type="entry name" value="SH3_1"/>
    <property type="match status" value="1"/>
</dbReference>
<dbReference type="OrthoDB" id="443981at2759"/>